<dbReference type="GO" id="GO:0008270">
    <property type="term" value="F:zinc ion binding"/>
    <property type="evidence" value="ECO:0007669"/>
    <property type="project" value="UniProtKB-KW"/>
</dbReference>
<accession>A0A8S9I6Y5</accession>
<dbReference type="EC" id="2.3.2.27" evidence="3"/>
<evidence type="ECO:0000256" key="12">
    <source>
        <dbReference type="SAM" id="MobiDB-lite"/>
    </source>
</evidence>
<organism evidence="14">
    <name type="scientific">Brassica cretica</name>
    <name type="common">Mustard</name>
    <dbReference type="NCBI Taxonomy" id="69181"/>
    <lineage>
        <taxon>Eukaryota</taxon>
        <taxon>Viridiplantae</taxon>
        <taxon>Streptophyta</taxon>
        <taxon>Embryophyta</taxon>
        <taxon>Tracheophyta</taxon>
        <taxon>Spermatophyta</taxon>
        <taxon>Magnoliopsida</taxon>
        <taxon>eudicotyledons</taxon>
        <taxon>Gunneridae</taxon>
        <taxon>Pentapetalae</taxon>
        <taxon>rosids</taxon>
        <taxon>malvids</taxon>
        <taxon>Brassicales</taxon>
        <taxon>Brassicaceae</taxon>
        <taxon>Brassiceae</taxon>
        <taxon>Brassica</taxon>
    </lineage>
</organism>
<dbReference type="AlphaFoldDB" id="A0A8S9I6Y5"/>
<evidence type="ECO:0000313" key="14">
    <source>
        <dbReference type="EMBL" id="KAF2565096.1"/>
    </source>
</evidence>
<dbReference type="SUPFAM" id="SSF57850">
    <property type="entry name" value="RING/U-box"/>
    <property type="match status" value="1"/>
</dbReference>
<keyword evidence="6" id="KW-0677">Repeat</keyword>
<comment type="pathway">
    <text evidence="2">Protein modification; protein ubiquitination.</text>
</comment>
<keyword evidence="8" id="KW-0833">Ubl conjugation pathway</keyword>
<comment type="caution">
    <text evidence="14">The sequence shown here is derived from an EMBL/GenBank/DDBJ whole genome shotgun (WGS) entry which is preliminary data.</text>
</comment>
<dbReference type="InterPro" id="IPR017907">
    <property type="entry name" value="Znf_RING_CS"/>
</dbReference>
<proteinExistence type="predicted"/>
<keyword evidence="7 11" id="KW-0863">Zinc-finger</keyword>
<evidence type="ECO:0000256" key="4">
    <source>
        <dbReference type="ARBA" id="ARBA00022679"/>
    </source>
</evidence>
<evidence type="ECO:0000256" key="5">
    <source>
        <dbReference type="ARBA" id="ARBA00022723"/>
    </source>
</evidence>
<feature type="domain" description="RING-type" evidence="13">
    <location>
        <begin position="80"/>
        <end position="130"/>
    </location>
</feature>
<evidence type="ECO:0000256" key="7">
    <source>
        <dbReference type="ARBA" id="ARBA00022771"/>
    </source>
</evidence>
<gene>
    <name evidence="14" type="ORF">F2Q70_00014105</name>
</gene>
<evidence type="ECO:0000256" key="10">
    <source>
        <dbReference type="ARBA" id="ARBA00023043"/>
    </source>
</evidence>
<dbReference type="InterPro" id="IPR013083">
    <property type="entry name" value="Znf_RING/FYVE/PHD"/>
</dbReference>
<comment type="catalytic activity">
    <reaction evidence="1">
        <text>S-ubiquitinyl-[E2 ubiquitin-conjugating enzyme]-L-cysteine + [acceptor protein]-L-lysine = [E2 ubiquitin-conjugating enzyme]-L-cysteine + N(6)-ubiquitinyl-[acceptor protein]-L-lysine.</text>
        <dbReference type="EC" id="2.3.2.27"/>
    </reaction>
</comment>
<evidence type="ECO:0000256" key="1">
    <source>
        <dbReference type="ARBA" id="ARBA00000900"/>
    </source>
</evidence>
<feature type="compositionally biased region" description="Low complexity" evidence="12">
    <location>
        <begin position="173"/>
        <end position="190"/>
    </location>
</feature>
<evidence type="ECO:0000259" key="13">
    <source>
        <dbReference type="PROSITE" id="PS50089"/>
    </source>
</evidence>
<evidence type="ECO:0000256" key="9">
    <source>
        <dbReference type="ARBA" id="ARBA00022833"/>
    </source>
</evidence>
<name>A0A8S9I6Y5_BRACR</name>
<dbReference type="EMBL" id="QGKY02001250">
    <property type="protein sequence ID" value="KAF2565096.1"/>
    <property type="molecule type" value="Genomic_DNA"/>
</dbReference>
<evidence type="ECO:0000256" key="6">
    <source>
        <dbReference type="ARBA" id="ARBA00022737"/>
    </source>
</evidence>
<dbReference type="InterPro" id="IPR056760">
    <property type="entry name" value="RING_XB3-like"/>
</dbReference>
<feature type="non-terminal residue" evidence="14">
    <location>
        <position position="1"/>
    </location>
</feature>
<protein>
    <recommendedName>
        <fullName evidence="3">RING-type E3 ubiquitin transferase</fullName>
        <ecNumber evidence="3">2.3.2.27</ecNumber>
    </recommendedName>
</protein>
<evidence type="ECO:0000256" key="8">
    <source>
        <dbReference type="ARBA" id="ARBA00022786"/>
    </source>
</evidence>
<sequence>ILLSRGASKMTLNCNGWLPIDIARMWSRHWLEPLLSPDSDVVIPSFPHSNYLSLPLLSILNIAREFGLQSATITDEVDICAVCLERTCTVAAEGCDHQLCVRCALYLCSSSNVPSVTVDPPGSIPCPLCRHGIVSFKRLPSSLTKETKLPMSLGLCAPCMLHTSDATDQSSPTTEQQQRSSKTRTSSVSSDMFCPVTCSPFPSVNIPMCTCNDGTCPNFETHGTERHSEEDDESSSPPRGTSEQEKIGEGQRLGKATTCSSMFWGRRSCSRENQCNAEINA</sequence>
<dbReference type="GO" id="GO:0061630">
    <property type="term" value="F:ubiquitin protein ligase activity"/>
    <property type="evidence" value="ECO:0007669"/>
    <property type="project" value="UniProtKB-EC"/>
</dbReference>
<dbReference type="InterPro" id="IPR001841">
    <property type="entry name" value="Znf_RING"/>
</dbReference>
<dbReference type="PROSITE" id="PS50089">
    <property type="entry name" value="ZF_RING_2"/>
    <property type="match status" value="1"/>
</dbReference>
<reference evidence="14" key="1">
    <citation type="submission" date="2019-12" db="EMBL/GenBank/DDBJ databases">
        <title>Genome sequencing and annotation of Brassica cretica.</title>
        <authorList>
            <person name="Studholme D.J."/>
            <person name="Sarris P.F."/>
        </authorList>
    </citation>
    <scope>NUCLEOTIDE SEQUENCE</scope>
    <source>
        <strain evidence="14">PFS-102/07</strain>
        <tissue evidence="14">Leaf</tissue>
    </source>
</reference>
<keyword evidence="5" id="KW-0479">Metal-binding</keyword>
<evidence type="ECO:0000256" key="3">
    <source>
        <dbReference type="ARBA" id="ARBA00012483"/>
    </source>
</evidence>
<feature type="region of interest" description="Disordered" evidence="12">
    <location>
        <begin position="165"/>
        <end position="190"/>
    </location>
</feature>
<evidence type="ECO:0000256" key="11">
    <source>
        <dbReference type="PROSITE-ProRule" id="PRU00175"/>
    </source>
</evidence>
<dbReference type="Gene3D" id="3.30.40.10">
    <property type="entry name" value="Zinc/RING finger domain, C3HC4 (zinc finger)"/>
    <property type="match status" value="1"/>
</dbReference>
<keyword evidence="10" id="KW-0040">ANK repeat</keyword>
<dbReference type="Pfam" id="PF24921">
    <property type="entry name" value="RING_XB3-XBAT31"/>
    <property type="match status" value="1"/>
</dbReference>
<keyword evidence="9" id="KW-0862">Zinc</keyword>
<dbReference type="PROSITE" id="PS00518">
    <property type="entry name" value="ZF_RING_1"/>
    <property type="match status" value="1"/>
</dbReference>
<evidence type="ECO:0000256" key="2">
    <source>
        <dbReference type="ARBA" id="ARBA00004906"/>
    </source>
</evidence>
<keyword evidence="4" id="KW-0808">Transferase</keyword>
<feature type="region of interest" description="Disordered" evidence="12">
    <location>
        <begin position="222"/>
        <end position="254"/>
    </location>
</feature>